<dbReference type="KEGG" id="hhy:Halhy_5927"/>
<dbReference type="HOGENOM" id="CLU_069327_1_0_10"/>
<dbReference type="EMBL" id="CP002691">
    <property type="protein sequence ID" value="AEE53750.1"/>
    <property type="molecule type" value="Genomic_DNA"/>
</dbReference>
<dbReference type="STRING" id="760192.Halhy_5927"/>
<reference key="2">
    <citation type="submission" date="2011-04" db="EMBL/GenBank/DDBJ databases">
        <title>Complete sequence of chromosome of Haliscomenobacter hydrossis DSM 1100.</title>
        <authorList>
            <consortium name="US DOE Joint Genome Institute (JGI-PGF)"/>
            <person name="Lucas S."/>
            <person name="Han J."/>
            <person name="Lapidus A."/>
            <person name="Bruce D."/>
            <person name="Goodwin L."/>
            <person name="Pitluck S."/>
            <person name="Peters L."/>
            <person name="Kyrpides N."/>
            <person name="Mavromatis K."/>
            <person name="Ivanova N."/>
            <person name="Ovchinnikova G."/>
            <person name="Pagani I."/>
            <person name="Daligault H."/>
            <person name="Detter J.C."/>
            <person name="Han C."/>
            <person name="Land M."/>
            <person name="Hauser L."/>
            <person name="Markowitz V."/>
            <person name="Cheng J.-F."/>
            <person name="Hugenholtz P."/>
            <person name="Woyke T."/>
            <person name="Wu D."/>
            <person name="Verbarg S."/>
            <person name="Frueling A."/>
            <person name="Brambilla E."/>
            <person name="Klenk H.-P."/>
            <person name="Eisen J.A."/>
        </authorList>
    </citation>
    <scope>NUCLEOTIDE SEQUENCE</scope>
    <source>
        <strain>DSM 1100</strain>
    </source>
</reference>
<evidence type="ECO:0000313" key="2">
    <source>
        <dbReference type="Proteomes" id="UP000008461"/>
    </source>
</evidence>
<dbReference type="AlphaFoldDB" id="F4L077"/>
<accession>F4L077</accession>
<evidence type="ECO:0000313" key="1">
    <source>
        <dbReference type="EMBL" id="AEE53750.1"/>
    </source>
</evidence>
<reference evidence="1 2" key="1">
    <citation type="journal article" date="2011" name="Stand. Genomic Sci.">
        <title>Complete genome sequence of Haliscomenobacter hydrossis type strain (O).</title>
        <authorList>
            <consortium name="US DOE Joint Genome Institute (JGI-PGF)"/>
            <person name="Daligault H."/>
            <person name="Lapidus A."/>
            <person name="Zeytun A."/>
            <person name="Nolan M."/>
            <person name="Lucas S."/>
            <person name="Del Rio T.G."/>
            <person name="Tice H."/>
            <person name="Cheng J.F."/>
            <person name="Tapia R."/>
            <person name="Han C."/>
            <person name="Goodwin L."/>
            <person name="Pitluck S."/>
            <person name="Liolios K."/>
            <person name="Pagani I."/>
            <person name="Ivanova N."/>
            <person name="Huntemann M."/>
            <person name="Mavromatis K."/>
            <person name="Mikhailova N."/>
            <person name="Pati A."/>
            <person name="Chen A."/>
            <person name="Palaniappan K."/>
            <person name="Land M."/>
            <person name="Hauser L."/>
            <person name="Brambilla E.M."/>
            <person name="Rohde M."/>
            <person name="Verbarg S."/>
            <person name="Goker M."/>
            <person name="Bristow J."/>
            <person name="Eisen J.A."/>
            <person name="Markowitz V."/>
            <person name="Hugenholtz P."/>
            <person name="Kyrpides N.C."/>
            <person name="Klenk H.P."/>
            <person name="Woyke T."/>
        </authorList>
    </citation>
    <scope>NUCLEOTIDE SEQUENCE [LARGE SCALE GENOMIC DNA]</scope>
    <source>
        <strain evidence="2">ATCC 27775 / DSM 1100 / LMG 10767 / O</strain>
    </source>
</reference>
<dbReference type="SUPFAM" id="SSF52402">
    <property type="entry name" value="Adenine nucleotide alpha hydrolases-like"/>
    <property type="match status" value="1"/>
</dbReference>
<dbReference type="InterPro" id="IPR014729">
    <property type="entry name" value="Rossmann-like_a/b/a_fold"/>
</dbReference>
<protein>
    <recommendedName>
        <fullName evidence="3">Phosphoadenosine phosphosulphate reductase domain-containing protein</fullName>
    </recommendedName>
</protein>
<gene>
    <name evidence="1" type="ordered locus">Halhy_5927</name>
</gene>
<dbReference type="Proteomes" id="UP000008461">
    <property type="component" value="Chromosome"/>
</dbReference>
<dbReference type="Gene3D" id="3.40.50.620">
    <property type="entry name" value="HUPs"/>
    <property type="match status" value="1"/>
</dbReference>
<sequence length="273" mass="31609">MKVISISGGRSSSMMLKIMLDNGQIDKDTIIAFANTGKEQDETLDFVHECGQQWNVPIVWLEYRSSMPKFEVVSYETASRRKGESAGRPFMELLASRQYLPNPTQRICTAELKIKTIRRYVRSLGHRGDIPSYIGLRFDEQSRVARKKAQNAAGKESEYCYMPLYDLRITVKERDAFWKSQPFDLKLSSQADNCDLCFMKGKYQLIWAIRADPEAVEWWINAEKKSALSAKRKRNAQFRKEYSYTELKHIAMTQTYLPFFEEPNVSLTCACTD</sequence>
<organism evidence="1 2">
    <name type="scientific">Haliscomenobacter hydrossis (strain ATCC 27775 / DSM 1100 / LMG 10767 / O)</name>
    <dbReference type="NCBI Taxonomy" id="760192"/>
    <lineage>
        <taxon>Bacteria</taxon>
        <taxon>Pseudomonadati</taxon>
        <taxon>Bacteroidota</taxon>
        <taxon>Saprospiria</taxon>
        <taxon>Saprospirales</taxon>
        <taxon>Haliscomenobacteraceae</taxon>
        <taxon>Haliscomenobacter</taxon>
    </lineage>
</organism>
<keyword evidence="2" id="KW-1185">Reference proteome</keyword>
<name>F4L077_HALH1</name>
<proteinExistence type="predicted"/>
<evidence type="ECO:0008006" key="3">
    <source>
        <dbReference type="Google" id="ProtNLM"/>
    </source>
</evidence>
<dbReference type="eggNOG" id="COG0175">
    <property type="taxonomic scope" value="Bacteria"/>
</dbReference>